<reference evidence="2 3" key="1">
    <citation type="submission" date="2023-11" db="EMBL/GenBank/DDBJ databases">
        <title>Actinomadura monticuli sp. nov., isolated from volcanic ash.</title>
        <authorList>
            <person name="Lee S.D."/>
            <person name="Yang H."/>
            <person name="Kim I.S."/>
        </authorList>
    </citation>
    <scope>NUCLEOTIDE SEQUENCE [LARGE SCALE GENOMIC DNA]</scope>
    <source>
        <strain evidence="2 3">DSM 45346</strain>
    </source>
</reference>
<protein>
    <submittedName>
        <fullName evidence="2">SDR family oxidoreductase</fullName>
    </submittedName>
</protein>
<comment type="caution">
    <text evidence="2">The sequence shown here is derived from an EMBL/GenBank/DDBJ whole genome shotgun (WGS) entry which is preliminary data.</text>
</comment>
<dbReference type="PANTHER" id="PTHR42879">
    <property type="entry name" value="3-OXOACYL-(ACYL-CARRIER-PROTEIN) REDUCTASE"/>
    <property type="match status" value="1"/>
</dbReference>
<dbReference type="Pfam" id="PF13561">
    <property type="entry name" value="adh_short_C2"/>
    <property type="match status" value="1"/>
</dbReference>
<keyword evidence="3" id="KW-1185">Reference proteome</keyword>
<proteinExistence type="inferred from homology"/>
<dbReference type="SUPFAM" id="SSF51735">
    <property type="entry name" value="NAD(P)-binding Rossmann-fold domains"/>
    <property type="match status" value="1"/>
</dbReference>
<evidence type="ECO:0000313" key="3">
    <source>
        <dbReference type="Proteomes" id="UP001569904"/>
    </source>
</evidence>
<dbReference type="EMBL" id="JAXCEH010000036">
    <property type="protein sequence ID" value="MFA1558830.1"/>
    <property type="molecule type" value="Genomic_DNA"/>
</dbReference>
<comment type="similarity">
    <text evidence="1">Belongs to the short-chain dehydrogenases/reductases (SDR) family.</text>
</comment>
<evidence type="ECO:0000313" key="2">
    <source>
        <dbReference type="EMBL" id="MFA1558830.1"/>
    </source>
</evidence>
<dbReference type="PANTHER" id="PTHR42879:SF2">
    <property type="entry name" value="3-OXOACYL-[ACYL-CARRIER-PROTEIN] REDUCTASE FABG"/>
    <property type="match status" value="1"/>
</dbReference>
<dbReference type="InterPro" id="IPR050259">
    <property type="entry name" value="SDR"/>
</dbReference>
<dbReference type="Proteomes" id="UP001569904">
    <property type="component" value="Unassembled WGS sequence"/>
</dbReference>
<dbReference type="InterPro" id="IPR002347">
    <property type="entry name" value="SDR_fam"/>
</dbReference>
<organism evidence="2 3">
    <name type="scientific">Actinomadura chokoriensis</name>
    <dbReference type="NCBI Taxonomy" id="454156"/>
    <lineage>
        <taxon>Bacteria</taxon>
        <taxon>Bacillati</taxon>
        <taxon>Actinomycetota</taxon>
        <taxon>Actinomycetes</taxon>
        <taxon>Streptosporangiales</taxon>
        <taxon>Thermomonosporaceae</taxon>
        <taxon>Actinomadura</taxon>
    </lineage>
</organism>
<sequence length="248" mass="24998">MAVALVTGAAGGLGTAVARRLAADGHRVALNDQPDRDVGGLVRELGGIAAPADVRDPDAVAEMVAKVERLAGAHVGILVAGATHLTTAPFAEHDLDDWWRVIDTDLGGTFACAQAVMPGMVERGGGRMVLVASEGGLIGSAGATACSAAKAGIITLAKSLGRELAPLGIAVNAIAPSVIDTPRLAVRAEAAGMTAEEFRARQAARVPLGRVATPAEIASAVAFLADERLPTLVGQILHADGGSTRSRA</sequence>
<accession>A0ABV4R7C5</accession>
<evidence type="ECO:0000256" key="1">
    <source>
        <dbReference type="ARBA" id="ARBA00006484"/>
    </source>
</evidence>
<dbReference type="InterPro" id="IPR036291">
    <property type="entry name" value="NAD(P)-bd_dom_sf"/>
</dbReference>
<name>A0ABV4R7C5_9ACTN</name>
<dbReference type="PRINTS" id="PR00081">
    <property type="entry name" value="GDHRDH"/>
</dbReference>
<gene>
    <name evidence="2" type="ORF">SM436_34500</name>
</gene>
<dbReference type="RefSeq" id="WP_371945849.1">
    <property type="nucleotide sequence ID" value="NZ_JAXCEH010000036.1"/>
</dbReference>
<dbReference type="Gene3D" id="3.40.50.720">
    <property type="entry name" value="NAD(P)-binding Rossmann-like Domain"/>
    <property type="match status" value="1"/>
</dbReference>